<evidence type="ECO:0000256" key="6">
    <source>
        <dbReference type="ARBA" id="ARBA00022741"/>
    </source>
</evidence>
<dbReference type="SMART" id="SM00220">
    <property type="entry name" value="S_TKc"/>
    <property type="match status" value="1"/>
</dbReference>
<dbReference type="PROSITE" id="PS50011">
    <property type="entry name" value="PROTEIN_KINASE_DOM"/>
    <property type="match status" value="1"/>
</dbReference>
<dbReference type="Gene3D" id="3.30.200.20">
    <property type="entry name" value="Phosphorylase Kinase, domain 1"/>
    <property type="match status" value="1"/>
</dbReference>
<dbReference type="SUPFAM" id="SSF47473">
    <property type="entry name" value="EF-hand"/>
    <property type="match status" value="1"/>
</dbReference>
<keyword evidence="3" id="KW-0723">Serine/threonine-protein kinase</keyword>
<evidence type="ECO:0000256" key="5">
    <source>
        <dbReference type="ARBA" id="ARBA00022679"/>
    </source>
</evidence>
<dbReference type="FunFam" id="3.30.200.20:FF:001207">
    <property type="entry name" value="CDPK-related kinase 1"/>
    <property type="match status" value="1"/>
</dbReference>
<dbReference type="FunFam" id="1.10.238.10:FF:000085">
    <property type="entry name" value="CDPK-related kinase 1"/>
    <property type="match status" value="1"/>
</dbReference>
<evidence type="ECO:0000256" key="1">
    <source>
        <dbReference type="ARBA" id="ARBA00005354"/>
    </source>
</evidence>
<name>A0A6A3D7F6_HIBSY</name>
<keyword evidence="7 12" id="KW-0418">Kinase</keyword>
<keyword evidence="13" id="KW-1185">Reference proteome</keyword>
<accession>A0A6A3D7F6</accession>
<keyword evidence="4" id="KW-0597">Phosphoprotein</keyword>
<feature type="domain" description="Protein kinase" evidence="11">
    <location>
        <begin position="1"/>
        <end position="224"/>
    </location>
</feature>
<keyword evidence="5" id="KW-0808">Transferase</keyword>
<evidence type="ECO:0000256" key="10">
    <source>
        <dbReference type="ARBA" id="ARBA00048679"/>
    </source>
</evidence>
<evidence type="ECO:0000256" key="4">
    <source>
        <dbReference type="ARBA" id="ARBA00022553"/>
    </source>
</evidence>
<keyword evidence="8" id="KW-0067">ATP-binding</keyword>
<comment type="catalytic activity">
    <reaction evidence="10">
        <text>L-seryl-[protein] + ATP = O-phospho-L-seryl-[protein] + ADP + H(+)</text>
        <dbReference type="Rhea" id="RHEA:17989"/>
        <dbReference type="Rhea" id="RHEA-COMP:9863"/>
        <dbReference type="Rhea" id="RHEA-COMP:11604"/>
        <dbReference type="ChEBI" id="CHEBI:15378"/>
        <dbReference type="ChEBI" id="CHEBI:29999"/>
        <dbReference type="ChEBI" id="CHEBI:30616"/>
        <dbReference type="ChEBI" id="CHEBI:83421"/>
        <dbReference type="ChEBI" id="CHEBI:456216"/>
        <dbReference type="EC" id="2.7.11.1"/>
    </reaction>
</comment>
<dbReference type="SUPFAM" id="SSF56112">
    <property type="entry name" value="Protein kinase-like (PK-like)"/>
    <property type="match status" value="1"/>
</dbReference>
<comment type="similarity">
    <text evidence="1">Belongs to the protein kinase superfamily. CAMK Ser/Thr protein kinase family. CaMK subfamily.</text>
</comment>
<dbReference type="AlphaFoldDB" id="A0A6A3D7F6"/>
<dbReference type="EC" id="2.7.11.1" evidence="2"/>
<proteinExistence type="inferred from homology"/>
<evidence type="ECO:0000313" key="13">
    <source>
        <dbReference type="Proteomes" id="UP000436088"/>
    </source>
</evidence>
<dbReference type="InterPro" id="IPR008271">
    <property type="entry name" value="Ser/Thr_kinase_AS"/>
</dbReference>
<dbReference type="Gene3D" id="1.10.510.10">
    <property type="entry name" value="Transferase(Phosphotransferase) domain 1"/>
    <property type="match status" value="1"/>
</dbReference>
<dbReference type="InterPro" id="IPR000719">
    <property type="entry name" value="Prot_kinase_dom"/>
</dbReference>
<comment type="caution">
    <text evidence="12">The sequence shown here is derived from an EMBL/GenBank/DDBJ whole genome shotgun (WGS) entry which is preliminary data.</text>
</comment>
<comment type="catalytic activity">
    <reaction evidence="9">
        <text>L-threonyl-[protein] + ATP = O-phospho-L-threonyl-[protein] + ADP + H(+)</text>
        <dbReference type="Rhea" id="RHEA:46608"/>
        <dbReference type="Rhea" id="RHEA-COMP:11060"/>
        <dbReference type="Rhea" id="RHEA-COMP:11605"/>
        <dbReference type="ChEBI" id="CHEBI:15378"/>
        <dbReference type="ChEBI" id="CHEBI:30013"/>
        <dbReference type="ChEBI" id="CHEBI:30616"/>
        <dbReference type="ChEBI" id="CHEBI:61977"/>
        <dbReference type="ChEBI" id="CHEBI:456216"/>
        <dbReference type="EC" id="2.7.11.1"/>
    </reaction>
</comment>
<keyword evidence="6" id="KW-0547">Nucleotide-binding</keyword>
<gene>
    <name evidence="12" type="ORF">F3Y22_tig00000329pilonHSYRG00272</name>
</gene>
<protein>
    <recommendedName>
        <fullName evidence="2">non-specific serine/threonine protein kinase</fullName>
        <ecNumber evidence="2">2.7.11.1</ecNumber>
    </recommendedName>
</protein>
<dbReference type="GO" id="GO:0005524">
    <property type="term" value="F:ATP binding"/>
    <property type="evidence" value="ECO:0007669"/>
    <property type="project" value="UniProtKB-KW"/>
</dbReference>
<dbReference type="InterPro" id="IPR011992">
    <property type="entry name" value="EF-hand-dom_pair"/>
</dbReference>
<dbReference type="PROSITE" id="PS00108">
    <property type="entry name" value="PROTEIN_KINASE_ST"/>
    <property type="match status" value="1"/>
</dbReference>
<sequence length="415" mass="47150">MTTAIAIEDVRREVKILRALSGHNNLVHFYDAHEDHDNVYIVMELCEGGELLDRILSRGGKYTEDDARNVMIQILNVVSFFHLQGVVHRDLKPENFLFTSKDENSQLKAIDFGLSDFVKPDERLNDIVGSAYYVAPEVLHRSYSTEADVWSVGVIAYILLCGSRPFWARTESGIFRAVLKADPSFDEAPWPSLSSEARDFVKRLLNKDPRKRLTAAQALSHPWIENYNDVKVPVDILVFKLMKAYLRSSSLRKAALRALSKTLTVDELFYLKEQFALLEPNKNGTISLQNIEVALMKNATDAMESRIPEFLASLNALQYRRMDFDEFCAAASSVHQLETLDRWEQHARCAYELFEKDGNRAIVIDELASELGLSPSVPIHSVLHDWIRQTDGKLSFLGFVKLLHGVSSRTFAKVQ</sequence>
<dbReference type="InterPro" id="IPR050205">
    <property type="entry name" value="CDPK_Ser/Thr_kinases"/>
</dbReference>
<dbReference type="EMBL" id="VEPZ02000031">
    <property type="protein sequence ID" value="KAE8735868.1"/>
    <property type="molecule type" value="Genomic_DNA"/>
</dbReference>
<dbReference type="CDD" id="cd05117">
    <property type="entry name" value="STKc_CAMK"/>
    <property type="match status" value="1"/>
</dbReference>
<evidence type="ECO:0000256" key="3">
    <source>
        <dbReference type="ARBA" id="ARBA00022527"/>
    </source>
</evidence>
<evidence type="ECO:0000256" key="8">
    <source>
        <dbReference type="ARBA" id="ARBA00022840"/>
    </source>
</evidence>
<dbReference type="Pfam" id="PF00069">
    <property type="entry name" value="Pkinase"/>
    <property type="match status" value="1"/>
</dbReference>
<evidence type="ECO:0000256" key="2">
    <source>
        <dbReference type="ARBA" id="ARBA00012513"/>
    </source>
</evidence>
<dbReference type="Proteomes" id="UP000436088">
    <property type="component" value="Unassembled WGS sequence"/>
</dbReference>
<dbReference type="Gene3D" id="1.10.238.10">
    <property type="entry name" value="EF-hand"/>
    <property type="match status" value="2"/>
</dbReference>
<reference evidence="12" key="1">
    <citation type="submission" date="2019-09" db="EMBL/GenBank/DDBJ databases">
        <title>Draft genome information of white flower Hibiscus syriacus.</title>
        <authorList>
            <person name="Kim Y.-M."/>
        </authorList>
    </citation>
    <scope>NUCLEOTIDE SEQUENCE [LARGE SCALE GENOMIC DNA]</scope>
    <source>
        <strain evidence="12">YM2019G1</strain>
    </source>
</reference>
<evidence type="ECO:0000313" key="12">
    <source>
        <dbReference type="EMBL" id="KAE8735868.1"/>
    </source>
</evidence>
<dbReference type="FunFam" id="1.10.510.10:FF:000111">
    <property type="entry name" value="CDPK-related kinase 1"/>
    <property type="match status" value="1"/>
</dbReference>
<evidence type="ECO:0000256" key="9">
    <source>
        <dbReference type="ARBA" id="ARBA00047899"/>
    </source>
</evidence>
<dbReference type="PANTHER" id="PTHR24349">
    <property type="entry name" value="SERINE/THREONINE-PROTEIN KINASE"/>
    <property type="match status" value="1"/>
</dbReference>
<dbReference type="GO" id="GO:0004674">
    <property type="term" value="F:protein serine/threonine kinase activity"/>
    <property type="evidence" value="ECO:0007669"/>
    <property type="project" value="UniProtKB-KW"/>
</dbReference>
<organism evidence="12 13">
    <name type="scientific">Hibiscus syriacus</name>
    <name type="common">Rose of Sharon</name>
    <dbReference type="NCBI Taxonomy" id="106335"/>
    <lineage>
        <taxon>Eukaryota</taxon>
        <taxon>Viridiplantae</taxon>
        <taxon>Streptophyta</taxon>
        <taxon>Embryophyta</taxon>
        <taxon>Tracheophyta</taxon>
        <taxon>Spermatophyta</taxon>
        <taxon>Magnoliopsida</taxon>
        <taxon>eudicotyledons</taxon>
        <taxon>Gunneridae</taxon>
        <taxon>Pentapetalae</taxon>
        <taxon>rosids</taxon>
        <taxon>malvids</taxon>
        <taxon>Malvales</taxon>
        <taxon>Malvaceae</taxon>
        <taxon>Malvoideae</taxon>
        <taxon>Hibiscus</taxon>
    </lineage>
</organism>
<evidence type="ECO:0000259" key="11">
    <source>
        <dbReference type="PROSITE" id="PS50011"/>
    </source>
</evidence>
<dbReference type="InterPro" id="IPR011009">
    <property type="entry name" value="Kinase-like_dom_sf"/>
</dbReference>
<evidence type="ECO:0000256" key="7">
    <source>
        <dbReference type="ARBA" id="ARBA00022777"/>
    </source>
</evidence>